<sequence>MKSDYYFKFEVLKLYQKAIEFGEQINSQTENFPSHETYKLSSQFSRAADSIALNIAEGSAITDANFVGHLKMAWDSCYECVAASTKTRLRNYITFKVDEQNRRHITEISKMISALIKHLKNKPQFNMKTHLSLLINCSL</sequence>
<dbReference type="Proteomes" id="UP001500185">
    <property type="component" value="Unassembled WGS sequence"/>
</dbReference>
<dbReference type="PANTHER" id="PTHR38471:SF2">
    <property type="entry name" value="FOUR HELIX BUNDLE PROTEIN"/>
    <property type="match status" value="1"/>
</dbReference>
<organism evidence="1 2">
    <name type="scientific">Psychroflexus lacisalsi</name>
    <dbReference type="NCBI Taxonomy" id="503928"/>
    <lineage>
        <taxon>Bacteria</taxon>
        <taxon>Pseudomonadati</taxon>
        <taxon>Bacteroidota</taxon>
        <taxon>Flavobacteriia</taxon>
        <taxon>Flavobacteriales</taxon>
        <taxon>Flavobacteriaceae</taxon>
        <taxon>Psychroflexus</taxon>
    </lineage>
</organism>
<dbReference type="Pfam" id="PF05635">
    <property type="entry name" value="23S_rRNA_IVP"/>
    <property type="match status" value="1"/>
</dbReference>
<comment type="caution">
    <text evidence="1">The sequence shown here is derived from an EMBL/GenBank/DDBJ whole genome shotgun (WGS) entry which is preliminary data.</text>
</comment>
<dbReference type="EMBL" id="BAAAGG010000005">
    <property type="protein sequence ID" value="GAA0755938.1"/>
    <property type="molecule type" value="Genomic_DNA"/>
</dbReference>
<dbReference type="PANTHER" id="PTHR38471">
    <property type="entry name" value="FOUR HELIX BUNDLE PROTEIN"/>
    <property type="match status" value="1"/>
</dbReference>
<evidence type="ECO:0008006" key="3">
    <source>
        <dbReference type="Google" id="ProtNLM"/>
    </source>
</evidence>
<reference evidence="1 2" key="1">
    <citation type="journal article" date="2019" name="Int. J. Syst. Evol. Microbiol.">
        <title>The Global Catalogue of Microorganisms (GCM) 10K type strain sequencing project: providing services to taxonomists for standard genome sequencing and annotation.</title>
        <authorList>
            <consortium name="The Broad Institute Genomics Platform"/>
            <consortium name="The Broad Institute Genome Sequencing Center for Infectious Disease"/>
            <person name="Wu L."/>
            <person name="Ma J."/>
        </authorList>
    </citation>
    <scope>NUCLEOTIDE SEQUENCE [LARGE SCALE GENOMIC DNA]</scope>
    <source>
        <strain evidence="1 2">JCM 16231</strain>
    </source>
</reference>
<dbReference type="RefSeq" id="WP_224453616.1">
    <property type="nucleotide sequence ID" value="NZ_BAAAGG010000005.1"/>
</dbReference>
<dbReference type="NCBIfam" id="TIGR02436">
    <property type="entry name" value="four helix bundle protein"/>
    <property type="match status" value="1"/>
</dbReference>
<dbReference type="SUPFAM" id="SSF158446">
    <property type="entry name" value="IVS-encoded protein-like"/>
    <property type="match status" value="1"/>
</dbReference>
<evidence type="ECO:0000313" key="2">
    <source>
        <dbReference type="Proteomes" id="UP001500185"/>
    </source>
</evidence>
<evidence type="ECO:0000313" key="1">
    <source>
        <dbReference type="EMBL" id="GAA0755938.1"/>
    </source>
</evidence>
<dbReference type="Gene3D" id="1.20.1440.60">
    <property type="entry name" value="23S rRNA-intervening sequence"/>
    <property type="match status" value="1"/>
</dbReference>
<accession>A0ABN1K630</accession>
<dbReference type="InterPro" id="IPR036583">
    <property type="entry name" value="23S_rRNA_IVS_sf"/>
</dbReference>
<gene>
    <name evidence="1" type="ORF">GCM10009433_10870</name>
</gene>
<keyword evidence="2" id="KW-1185">Reference proteome</keyword>
<name>A0ABN1K630_9FLAO</name>
<proteinExistence type="predicted"/>
<dbReference type="InterPro" id="IPR012657">
    <property type="entry name" value="23S_rRNA-intervening_sequence"/>
</dbReference>
<protein>
    <recommendedName>
        <fullName evidence="3">Four helix bundle protein</fullName>
    </recommendedName>
</protein>